<organism evidence="1 2">
    <name type="scientific">Crocosphaera watsonii WH 8502</name>
    <dbReference type="NCBI Taxonomy" id="423474"/>
    <lineage>
        <taxon>Bacteria</taxon>
        <taxon>Bacillati</taxon>
        <taxon>Cyanobacteriota</taxon>
        <taxon>Cyanophyceae</taxon>
        <taxon>Oscillatoriophycideae</taxon>
        <taxon>Chroococcales</taxon>
        <taxon>Aphanothecaceae</taxon>
        <taxon>Crocosphaera</taxon>
    </lineage>
</organism>
<evidence type="ECO:0000313" key="2">
    <source>
        <dbReference type="Proteomes" id="UP000018348"/>
    </source>
</evidence>
<proteinExistence type="predicted"/>
<accession>T2IIZ7</accession>
<evidence type="ECO:0000313" key="1">
    <source>
        <dbReference type="EMBL" id="CCQ53033.1"/>
    </source>
</evidence>
<reference evidence="1 2" key="2">
    <citation type="submission" date="2013-09" db="EMBL/GenBank/DDBJ databases">
        <title>Whole genome comparison of six Crocosphaera watsonii strains with differing phenotypes.</title>
        <authorList>
            <person name="Bench S.R."/>
            <person name="Heller P."/>
            <person name="Frank I."/>
            <person name="Arciniega M."/>
            <person name="Shilova I.N."/>
            <person name="Zehr J.P."/>
        </authorList>
    </citation>
    <scope>NUCLEOTIDE SEQUENCE [LARGE SCALE GENOMIC DNA]</scope>
    <source>
        <strain evidence="1 2">WH 8502</strain>
    </source>
</reference>
<dbReference type="RefSeq" id="WP_021831749.1">
    <property type="nucleotide sequence ID" value="NZ_CAQK01000762.1"/>
</dbReference>
<protein>
    <recommendedName>
        <fullName evidence="3">Apea-like HEPN domain-containing protein</fullName>
    </recommendedName>
</protein>
<comment type="caution">
    <text evidence="1">The sequence shown here is derived from an EMBL/GenBank/DDBJ whole genome shotgun (WGS) entry which is preliminary data.</text>
</comment>
<gene>
    <name evidence="1" type="ORF">CWATWH8502_2732</name>
</gene>
<dbReference type="AlphaFoldDB" id="T2IIZ7"/>
<name>T2IIZ7_CROWT</name>
<evidence type="ECO:0008006" key="3">
    <source>
        <dbReference type="Google" id="ProtNLM"/>
    </source>
</evidence>
<dbReference type="EMBL" id="CAQK01000762">
    <property type="protein sequence ID" value="CCQ53033.1"/>
    <property type="molecule type" value="Genomic_DNA"/>
</dbReference>
<reference evidence="1 2" key="1">
    <citation type="submission" date="2013-01" db="EMBL/GenBank/DDBJ databases">
        <authorList>
            <person name="Bench S."/>
        </authorList>
    </citation>
    <scope>NUCLEOTIDE SEQUENCE [LARGE SCALE GENOMIC DNA]</scope>
    <source>
        <strain evidence="1 2">WH 8502</strain>
    </source>
</reference>
<sequence length="476" mass="55726">MISDIKARMRYGDKKQFKFSGIFRKFHEEDSKPIEISNANILCYTNGHIFLEVNAQVNQYINEKLFFEKSIKRYEGDYGIEGKTVEGWKITAILANHSFKVGNVNNVNQQDKYQLRFKALYIDYNLEMLEEKETEEIIYGLANIEVFYQFSANIGNFDTEIDIKSVTNQANRRKTGFLSAEMKIKNVDKNEQNSYENYGNWIIYLLSLVSGHCVDKIYKIEGIMDEKFNIKREYWPGAELLNEAKGRSVIQSPDLPLFIQQCAKKLNWDTFNDKGLGLALYWYIDTFVSIKSEVNFLTLCTVLEILNKRHSNNSSKRLLPKGIYKQIRKEIIETISKFKDNIDHKDDLEQYNKFEIKVKKSFESGSYNQMGSLRTSLKEMLTYYSVPYEDLFPELEFIKIRDKIVHEGFSGVDIITEWVKLSNLVVRVFLAILEYEGNYMESTIIDLDDNCEHKKYDLICKSFPFVVSKDNLNKTD</sequence>
<dbReference type="Proteomes" id="UP000018348">
    <property type="component" value="Unassembled WGS sequence"/>
</dbReference>